<dbReference type="AlphaFoldDB" id="A0A7W5HN02"/>
<proteinExistence type="predicted"/>
<keyword evidence="2" id="KW-1185">Reference proteome</keyword>
<protein>
    <recommendedName>
        <fullName evidence="3">Abasic site processing protein</fullName>
    </recommendedName>
</protein>
<gene>
    <name evidence="1" type="ORF">FHR97_003985</name>
</gene>
<dbReference type="GO" id="GO:0106300">
    <property type="term" value="P:protein-DNA covalent cross-linking repair"/>
    <property type="evidence" value="ECO:0007669"/>
    <property type="project" value="InterPro"/>
</dbReference>
<evidence type="ECO:0000313" key="1">
    <source>
        <dbReference type="EMBL" id="MBB3233102.1"/>
    </source>
</evidence>
<dbReference type="Proteomes" id="UP000518892">
    <property type="component" value="Unassembled WGS sequence"/>
</dbReference>
<dbReference type="SUPFAM" id="SSF143081">
    <property type="entry name" value="BB1717-like"/>
    <property type="match status" value="1"/>
</dbReference>
<reference evidence="1 2" key="1">
    <citation type="submission" date="2020-08" db="EMBL/GenBank/DDBJ databases">
        <title>Genomic Encyclopedia of Type Strains, Phase III (KMG-III): the genomes of soil and plant-associated and newly described type strains.</title>
        <authorList>
            <person name="Whitman W."/>
        </authorList>
    </citation>
    <scope>NUCLEOTIDE SEQUENCE [LARGE SCALE GENOMIC DNA]</scope>
    <source>
        <strain evidence="1 2">CECT 7744</strain>
    </source>
</reference>
<organism evidence="1 2">
    <name type="scientific">Halomonas stenophila</name>
    <dbReference type="NCBI Taxonomy" id="795312"/>
    <lineage>
        <taxon>Bacteria</taxon>
        <taxon>Pseudomonadati</taxon>
        <taxon>Pseudomonadota</taxon>
        <taxon>Gammaproteobacteria</taxon>
        <taxon>Oceanospirillales</taxon>
        <taxon>Halomonadaceae</taxon>
        <taxon>Halomonas</taxon>
    </lineage>
</organism>
<accession>A0A7W5HN02</accession>
<dbReference type="InterPro" id="IPR003738">
    <property type="entry name" value="SRAP"/>
</dbReference>
<dbReference type="Gene3D" id="3.90.1680.10">
    <property type="entry name" value="SOS response associated peptidase-like"/>
    <property type="match status" value="1"/>
</dbReference>
<sequence>MIITEPARGIDRDIHDCIPLVLDDDSLDAWLDPTLIEREAIRSAVHHLDAGALTAWPVSTRVNRVAHEGADIAAIEAELADLPLTPSASICSWVRKAGSRSGSCRALSLAKGLSCLHSSMWMA</sequence>
<comment type="caution">
    <text evidence="1">The sequence shown here is derived from an EMBL/GenBank/DDBJ whole genome shotgun (WGS) entry which is preliminary data.</text>
</comment>
<dbReference type="GO" id="GO:0003697">
    <property type="term" value="F:single-stranded DNA binding"/>
    <property type="evidence" value="ECO:0007669"/>
    <property type="project" value="InterPro"/>
</dbReference>
<dbReference type="Pfam" id="PF02586">
    <property type="entry name" value="SRAP"/>
    <property type="match status" value="1"/>
</dbReference>
<evidence type="ECO:0000313" key="2">
    <source>
        <dbReference type="Proteomes" id="UP000518892"/>
    </source>
</evidence>
<dbReference type="InterPro" id="IPR036590">
    <property type="entry name" value="SRAP-like"/>
</dbReference>
<name>A0A7W5HN02_9GAMM</name>
<dbReference type="EMBL" id="JACHXR010000022">
    <property type="protein sequence ID" value="MBB3233102.1"/>
    <property type="molecule type" value="Genomic_DNA"/>
</dbReference>
<evidence type="ECO:0008006" key="3">
    <source>
        <dbReference type="Google" id="ProtNLM"/>
    </source>
</evidence>